<sequence length="455" mass="47963">MDTSSLPPSPATSNPTPAPSASTSPAETTPSTTPPTQPPPTTSSSSTTAPPTTTTAPSVSTTTSSASITSAPVSTTATARSTPGTSTTTTTTTSAVIPPPNPTGNSSSGLSGGAIAGIVIGSVVGLIAVALIALLLIRRRRRKASINSSVRFNQMDMQEARPAGGISTTRIANSDVSEGTGAALGAGLYGYEADERARQYQQQEQHQGDHYDADYAARRQAEEDTIQYQQQYPQHYTYQTQSELYPASNYDPAAASVLYHEAHGEYPPNQLGHYGDPYYRSPQYTGQNQYASTDYFENGQGPHPTRLEQNYGTRADATAIHGQGVVPLAVNSATVAGAPVSAADTAHYGGYHTEDDSQSDTPLQRESSERPAVRMDSGASAARTGASSLRTGATWDGTPDEDHRPQAPALGERRPSRSPQADPSSLRGPQGIPEEKEEEDEEEVAFAQQTEETRS</sequence>
<dbReference type="EMBL" id="JAAAIP010000289">
    <property type="protein sequence ID" value="KAG0320305.1"/>
    <property type="molecule type" value="Genomic_DNA"/>
</dbReference>
<keyword evidence="8" id="KW-1185">Reference proteome</keyword>
<evidence type="ECO:0000256" key="2">
    <source>
        <dbReference type="ARBA" id="ARBA00022692"/>
    </source>
</evidence>
<evidence type="ECO:0000256" key="6">
    <source>
        <dbReference type="SAM" id="Phobius"/>
    </source>
</evidence>
<dbReference type="Proteomes" id="UP000738325">
    <property type="component" value="Unassembled WGS sequence"/>
</dbReference>
<protein>
    <submittedName>
        <fullName evidence="7">Uncharacterized protein</fullName>
    </submittedName>
</protein>
<feature type="compositionally biased region" description="Pro residues" evidence="5">
    <location>
        <begin position="32"/>
        <end position="41"/>
    </location>
</feature>
<keyword evidence="4 6" id="KW-0472">Membrane</keyword>
<feature type="compositionally biased region" description="Low complexity" evidence="5">
    <location>
        <begin position="1"/>
        <end position="31"/>
    </location>
</feature>
<comment type="subcellular location">
    <subcellularLocation>
        <location evidence="1">Membrane</location>
        <topology evidence="1">Single-pass membrane protein</topology>
    </subcellularLocation>
</comment>
<name>A0A9P6RK14_9FUNG</name>
<feature type="compositionally biased region" description="Low complexity" evidence="5">
    <location>
        <begin position="377"/>
        <end position="391"/>
    </location>
</feature>
<evidence type="ECO:0000256" key="3">
    <source>
        <dbReference type="ARBA" id="ARBA00022989"/>
    </source>
</evidence>
<feature type="region of interest" description="Disordered" evidence="5">
    <location>
        <begin position="346"/>
        <end position="455"/>
    </location>
</feature>
<organism evidence="7 8">
    <name type="scientific">Dissophora globulifera</name>
    <dbReference type="NCBI Taxonomy" id="979702"/>
    <lineage>
        <taxon>Eukaryota</taxon>
        <taxon>Fungi</taxon>
        <taxon>Fungi incertae sedis</taxon>
        <taxon>Mucoromycota</taxon>
        <taxon>Mortierellomycotina</taxon>
        <taxon>Mortierellomycetes</taxon>
        <taxon>Mortierellales</taxon>
        <taxon>Mortierellaceae</taxon>
        <taxon>Dissophora</taxon>
    </lineage>
</organism>
<feature type="region of interest" description="Disordered" evidence="5">
    <location>
        <begin position="1"/>
        <end position="108"/>
    </location>
</feature>
<feature type="compositionally biased region" description="Acidic residues" evidence="5">
    <location>
        <begin position="435"/>
        <end position="444"/>
    </location>
</feature>
<proteinExistence type="predicted"/>
<dbReference type="GO" id="GO:0071944">
    <property type="term" value="C:cell periphery"/>
    <property type="evidence" value="ECO:0007669"/>
    <property type="project" value="UniProtKB-ARBA"/>
</dbReference>
<comment type="caution">
    <text evidence="7">The sequence shown here is derived from an EMBL/GenBank/DDBJ whole genome shotgun (WGS) entry which is preliminary data.</text>
</comment>
<dbReference type="InterPro" id="IPR051694">
    <property type="entry name" value="Immunoregulatory_rcpt-like"/>
</dbReference>
<reference evidence="7" key="1">
    <citation type="journal article" date="2020" name="Fungal Divers.">
        <title>Resolving the Mortierellaceae phylogeny through synthesis of multi-gene phylogenetics and phylogenomics.</title>
        <authorList>
            <person name="Vandepol N."/>
            <person name="Liber J."/>
            <person name="Desiro A."/>
            <person name="Na H."/>
            <person name="Kennedy M."/>
            <person name="Barry K."/>
            <person name="Grigoriev I.V."/>
            <person name="Miller A.N."/>
            <person name="O'Donnell K."/>
            <person name="Stajich J.E."/>
            <person name="Bonito G."/>
        </authorList>
    </citation>
    <scope>NUCLEOTIDE SEQUENCE</scope>
    <source>
        <strain evidence="7">REB-010B</strain>
    </source>
</reference>
<feature type="compositionally biased region" description="Low complexity" evidence="5">
    <location>
        <begin position="42"/>
        <end position="95"/>
    </location>
</feature>
<evidence type="ECO:0000256" key="5">
    <source>
        <dbReference type="SAM" id="MobiDB-lite"/>
    </source>
</evidence>
<feature type="compositionally biased region" description="Basic and acidic residues" evidence="5">
    <location>
        <begin position="400"/>
        <end position="415"/>
    </location>
</feature>
<dbReference type="GO" id="GO:0016020">
    <property type="term" value="C:membrane"/>
    <property type="evidence" value="ECO:0007669"/>
    <property type="project" value="UniProtKB-SubCell"/>
</dbReference>
<dbReference type="PANTHER" id="PTHR15549:SF30">
    <property type="entry name" value="MID2 DOMAIN-CONTAINING PROTEIN"/>
    <property type="match status" value="1"/>
</dbReference>
<evidence type="ECO:0000313" key="7">
    <source>
        <dbReference type="EMBL" id="KAG0320305.1"/>
    </source>
</evidence>
<dbReference type="AlphaFoldDB" id="A0A9P6RK14"/>
<feature type="transmembrane region" description="Helical" evidence="6">
    <location>
        <begin position="114"/>
        <end position="137"/>
    </location>
</feature>
<accession>A0A9P6RK14</accession>
<evidence type="ECO:0000313" key="8">
    <source>
        <dbReference type="Proteomes" id="UP000738325"/>
    </source>
</evidence>
<evidence type="ECO:0000256" key="1">
    <source>
        <dbReference type="ARBA" id="ARBA00004167"/>
    </source>
</evidence>
<evidence type="ECO:0000256" key="4">
    <source>
        <dbReference type="ARBA" id="ARBA00023136"/>
    </source>
</evidence>
<dbReference type="PANTHER" id="PTHR15549">
    <property type="entry name" value="PAIRED IMMUNOGLOBULIN-LIKE TYPE 2 RECEPTOR"/>
    <property type="match status" value="1"/>
</dbReference>
<keyword evidence="2 6" id="KW-0812">Transmembrane</keyword>
<keyword evidence="3 6" id="KW-1133">Transmembrane helix</keyword>
<gene>
    <name evidence="7" type="ORF">BGZ99_004582</name>
</gene>